<evidence type="ECO:0000313" key="2">
    <source>
        <dbReference type="Proteomes" id="UP000073492"/>
    </source>
</evidence>
<reference evidence="1 2" key="1">
    <citation type="submission" date="2015-07" db="EMBL/GenBank/DDBJ databases">
        <title>Comparative genomics of the Sigatoka disease complex on banana suggests a link between parallel evolutionary changes in Pseudocercospora fijiensis and Pseudocercospora eumusae and increased virulence on the banana host.</title>
        <authorList>
            <person name="Chang T.-C."/>
            <person name="Salvucci A."/>
            <person name="Crous P.W."/>
            <person name="Stergiopoulos I."/>
        </authorList>
    </citation>
    <scope>NUCLEOTIDE SEQUENCE [LARGE SCALE GENOMIC DNA]</scope>
    <source>
        <strain evidence="1 2">CBS 116634</strain>
    </source>
</reference>
<dbReference type="AlphaFoldDB" id="A0A139H3W7"/>
<evidence type="ECO:0000313" key="1">
    <source>
        <dbReference type="EMBL" id="KXS97143.1"/>
    </source>
</evidence>
<sequence>MAGAYVAGCQPDGESRYWTIRELAEAISEDSNYQWHPADLDTTAAIMHISCRRCTKSLASGTLHGRAANRACDKCRRLKKGGCEESE</sequence>
<accession>A0A139H3W7</accession>
<dbReference type="EMBL" id="LFZO01000799">
    <property type="protein sequence ID" value="KXS97143.1"/>
    <property type="molecule type" value="Genomic_DNA"/>
</dbReference>
<gene>
    <name evidence="1" type="ORF">AC579_5374</name>
</gene>
<organism evidence="1 2">
    <name type="scientific">Pseudocercospora musae</name>
    <dbReference type="NCBI Taxonomy" id="113226"/>
    <lineage>
        <taxon>Eukaryota</taxon>
        <taxon>Fungi</taxon>
        <taxon>Dikarya</taxon>
        <taxon>Ascomycota</taxon>
        <taxon>Pezizomycotina</taxon>
        <taxon>Dothideomycetes</taxon>
        <taxon>Dothideomycetidae</taxon>
        <taxon>Mycosphaerellales</taxon>
        <taxon>Mycosphaerellaceae</taxon>
        <taxon>Pseudocercospora</taxon>
    </lineage>
</organism>
<comment type="caution">
    <text evidence="1">The sequence shown here is derived from an EMBL/GenBank/DDBJ whole genome shotgun (WGS) entry which is preliminary data.</text>
</comment>
<dbReference type="Proteomes" id="UP000073492">
    <property type="component" value="Unassembled WGS sequence"/>
</dbReference>
<protein>
    <submittedName>
        <fullName evidence="1">Uncharacterized protein</fullName>
    </submittedName>
</protein>
<name>A0A139H3W7_9PEZI</name>
<proteinExistence type="predicted"/>
<keyword evidence="2" id="KW-1185">Reference proteome</keyword>